<dbReference type="PANTHER" id="PTHR38340">
    <property type="entry name" value="S-LAYER PROTEIN"/>
    <property type="match status" value="1"/>
</dbReference>
<keyword evidence="3" id="KW-0964">Secreted</keyword>
<dbReference type="PRINTS" id="PR00313">
    <property type="entry name" value="CABNDNGRPT"/>
</dbReference>
<dbReference type="SUPFAM" id="SSF51120">
    <property type="entry name" value="beta-Roll"/>
    <property type="match status" value="1"/>
</dbReference>
<dbReference type="PRINTS" id="PR01488">
    <property type="entry name" value="RTXTOXINA"/>
</dbReference>
<keyword evidence="4" id="KW-0800">Toxin</keyword>
<evidence type="ECO:0000256" key="7">
    <source>
        <dbReference type="ARBA" id="ARBA00023136"/>
    </source>
</evidence>
<keyword evidence="6" id="KW-0843">Virulence</keyword>
<organism evidence="8 9">
    <name type="scientific">Pseudodonghicola flavimaris</name>
    <dbReference type="NCBI Taxonomy" id="3050036"/>
    <lineage>
        <taxon>Bacteria</taxon>
        <taxon>Pseudomonadati</taxon>
        <taxon>Pseudomonadota</taxon>
        <taxon>Alphaproteobacteria</taxon>
        <taxon>Rhodobacterales</taxon>
        <taxon>Paracoccaceae</taxon>
        <taxon>Pseudodonghicola</taxon>
    </lineage>
</organism>
<evidence type="ECO:0000256" key="5">
    <source>
        <dbReference type="ARBA" id="ARBA00022737"/>
    </source>
</evidence>
<evidence type="ECO:0000256" key="6">
    <source>
        <dbReference type="ARBA" id="ARBA00023026"/>
    </source>
</evidence>
<evidence type="ECO:0000256" key="1">
    <source>
        <dbReference type="ARBA" id="ARBA00004370"/>
    </source>
</evidence>
<comment type="caution">
    <text evidence="8">The sequence shown here is derived from an EMBL/GenBank/DDBJ whole genome shotgun (WGS) entry which is preliminary data.</text>
</comment>
<keyword evidence="5" id="KW-0677">Repeat</keyword>
<dbReference type="InterPro" id="IPR018511">
    <property type="entry name" value="Hemolysin-typ_Ca-bd_CS"/>
</dbReference>
<reference evidence="8 9" key="1">
    <citation type="submission" date="2023-05" db="EMBL/GenBank/DDBJ databases">
        <title>Pseudodonghicola sp. nov.</title>
        <authorList>
            <person name="Huang J."/>
        </authorList>
    </citation>
    <scope>NUCLEOTIDE SEQUENCE [LARGE SCALE GENOMIC DNA]</scope>
    <source>
        <strain evidence="8 9">IC7</strain>
    </source>
</reference>
<accession>A0ABT7F833</accession>
<dbReference type="InterPro" id="IPR001343">
    <property type="entry name" value="Hemolysn_Ca-bd"/>
</dbReference>
<comment type="subcellular location">
    <subcellularLocation>
        <location evidence="1">Membrane</location>
    </subcellularLocation>
    <subcellularLocation>
        <location evidence="2">Secreted</location>
    </subcellularLocation>
</comment>
<dbReference type="Gene3D" id="2.150.10.10">
    <property type="entry name" value="Serralysin-like metalloprotease, C-terminal"/>
    <property type="match status" value="2"/>
</dbReference>
<proteinExistence type="predicted"/>
<evidence type="ECO:0000313" key="8">
    <source>
        <dbReference type="EMBL" id="MDK3020770.1"/>
    </source>
</evidence>
<dbReference type="RefSeq" id="WP_284483288.1">
    <property type="nucleotide sequence ID" value="NZ_JASNJD010000032.1"/>
</dbReference>
<dbReference type="Pfam" id="PF00353">
    <property type="entry name" value="HemolysinCabind"/>
    <property type="match status" value="2"/>
</dbReference>
<sequence>MQPTFGEEFTLNPLFYLGTMKLGLNPSVTALKSGRLAVVWQDYSGADGDVFGDSHVYVRLFKTDGTPITDAIKVNSKDAGAQGEPEVTALADGGFLVSWTNVNSLLPDTDNDIYFRAFDANGTPRSKQILASSDHEVPAVNDGADYNDNDTGDVLGLQDGNAIVLYTHRGEAATYAHVVTKGGTVLGEEVKVFDTTDSAVTMTQLANGDVVISYPSYSYNGAVVRISGPDLVSPPKGLKGATDPVILEYFNDGDHDQTPGDSSMTGLTGDYLSALPGGGFIMGYKFDPDIRSDSQIDSFRIDWFDNSGTYQRSADVPFPGSEESLPYDVGRVIALSGDRILVIWQIAIDYGDYDIKAQILDASGKPLGDAIEINTTLSGTQLIAEETVLPDGNVAIVFSDQSGIALDGTIDGLHGRVLIIPDDDSPTGPSKGDDKLVGTARADTIDGLGGDDVILGKGGADVLNGSGGHDTLKGQSGNDRLLGGAGNDRLIGGPGKDTLLGGGGKDTLDGGAGADKLTGGKGADTFVFATAKQARGDTVKDFSSRQGDVLDMSRMDADTSIRGDQDFVLIGSDAFSGRAGELRTWSNKGETFVAGDVNGDGKADLKITLDGRYDLVDADFLL</sequence>
<dbReference type="InterPro" id="IPR050557">
    <property type="entry name" value="RTX_toxin/Mannuronan_C5-epim"/>
</dbReference>
<evidence type="ECO:0000313" key="9">
    <source>
        <dbReference type="Proteomes" id="UP001243757"/>
    </source>
</evidence>
<keyword evidence="9" id="KW-1185">Reference proteome</keyword>
<dbReference type="Proteomes" id="UP001243757">
    <property type="component" value="Unassembled WGS sequence"/>
</dbReference>
<evidence type="ECO:0000256" key="2">
    <source>
        <dbReference type="ARBA" id="ARBA00004613"/>
    </source>
</evidence>
<name>A0ABT7F833_9RHOB</name>
<evidence type="ECO:0000256" key="3">
    <source>
        <dbReference type="ARBA" id="ARBA00022525"/>
    </source>
</evidence>
<dbReference type="PANTHER" id="PTHR38340:SF1">
    <property type="entry name" value="S-LAYER PROTEIN"/>
    <property type="match status" value="1"/>
</dbReference>
<dbReference type="PROSITE" id="PS00330">
    <property type="entry name" value="HEMOLYSIN_CALCIUM"/>
    <property type="match status" value="3"/>
</dbReference>
<protein>
    <recommendedName>
        <fullName evidence="10">Calcium-binding protein</fullName>
    </recommendedName>
</protein>
<gene>
    <name evidence="8" type="ORF">QO033_24100</name>
</gene>
<dbReference type="EMBL" id="JASNJD010000032">
    <property type="protein sequence ID" value="MDK3020770.1"/>
    <property type="molecule type" value="Genomic_DNA"/>
</dbReference>
<evidence type="ECO:0008006" key="10">
    <source>
        <dbReference type="Google" id="ProtNLM"/>
    </source>
</evidence>
<keyword evidence="7" id="KW-0472">Membrane</keyword>
<dbReference type="InterPro" id="IPR003995">
    <property type="entry name" value="RTX_toxin_determinant-A"/>
</dbReference>
<dbReference type="InterPro" id="IPR011049">
    <property type="entry name" value="Serralysin-like_metalloprot_C"/>
</dbReference>
<evidence type="ECO:0000256" key="4">
    <source>
        <dbReference type="ARBA" id="ARBA00022656"/>
    </source>
</evidence>